<name>G3CK16_MYCMD</name>
<sequence>MFSPKTAVAFAMSASFLIAQGVQARGGGHSTRGWRSSSSSNFWFMAYSFSTINFPSTPGSMEEFGRHCADVMWQNRPAKAEAAICINGPWFAKNYDNVSPVVQLSYFKKKNPWLAWSTNKIRNWDCLYVWGPDQQFYSEDVTNFDRMAVRLDTTKCSLDNATMDVSCLGGLAPRPAV</sequence>
<dbReference type="EMBL" id="HQ002874">
    <property type="protein sequence ID" value="AEN25727.1"/>
    <property type="molecule type" value="Genomic_DNA"/>
</dbReference>
<dbReference type="EMBL" id="HQ002878">
    <property type="protein sequence ID" value="AEN25767.1"/>
    <property type="molecule type" value="Genomic_DNA"/>
</dbReference>
<accession>G3CK16</accession>
<dbReference type="PANTHER" id="PTHR40845">
    <property type="match status" value="1"/>
</dbReference>
<protein>
    <recommendedName>
        <fullName evidence="2">DUF7888 domain-containing protein</fullName>
    </recommendedName>
</protein>
<evidence type="ECO:0000313" key="15">
    <source>
        <dbReference type="EMBL" id="KIS71341.1"/>
    </source>
</evidence>
<dbReference type="EMBL" id="CM003141">
    <property type="protein sequence ID" value="KIS71341.1"/>
    <property type="molecule type" value="Genomic_DNA"/>
</dbReference>
<reference evidence="15" key="4">
    <citation type="submission" date="2014-09" db="EMBL/GenBank/DDBJ databases">
        <authorList>
            <person name="Guldener U."/>
            <person name="Munsterkotter M."/>
            <person name="Walter M.C."/>
            <person name="Mannhaupt G."/>
            <person name="Kahmann R."/>
        </authorList>
    </citation>
    <scope>NUCLEOTIDE SEQUENCE</scope>
    <source>
        <strain evidence="15">521</strain>
    </source>
</reference>
<evidence type="ECO:0000313" key="11">
    <source>
        <dbReference type="EMBL" id="AEN25787.1"/>
    </source>
</evidence>
<evidence type="ECO:0000313" key="13">
    <source>
        <dbReference type="EMBL" id="AEN25807.1"/>
    </source>
</evidence>
<evidence type="ECO:0000256" key="1">
    <source>
        <dbReference type="SAM" id="SignalP"/>
    </source>
</evidence>
<dbReference type="GeneID" id="23562331"/>
<dbReference type="KEGG" id="uma:UMAG_01241"/>
<dbReference type="EMBL" id="HQ002883">
    <property type="protein sequence ID" value="AEN25817.1"/>
    <property type="molecule type" value="Genomic_DNA"/>
</dbReference>
<evidence type="ECO:0000313" key="8">
    <source>
        <dbReference type="EMBL" id="AEN25757.1"/>
    </source>
</evidence>
<evidence type="ECO:0000313" key="3">
    <source>
        <dbReference type="EMBL" id="AEN25708.1"/>
    </source>
</evidence>
<evidence type="ECO:0000313" key="7">
    <source>
        <dbReference type="EMBL" id="AEN25747.1"/>
    </source>
</evidence>
<feature type="signal peptide" evidence="1">
    <location>
        <begin position="1"/>
        <end position="24"/>
    </location>
</feature>
<dbReference type="RefSeq" id="XP_011387175.1">
    <property type="nucleotide sequence ID" value="XM_011388873.1"/>
</dbReference>
<dbReference type="PHI-base" id="PHI:756"/>
<dbReference type="VEuPathDB" id="FungiDB:UMAG_01241"/>
<evidence type="ECO:0000313" key="5">
    <source>
        <dbReference type="EMBL" id="AEN25727.1"/>
    </source>
</evidence>
<dbReference type="eggNOG" id="ENOG502R3SU">
    <property type="taxonomic scope" value="Eukaryota"/>
</dbReference>
<dbReference type="EMBL" id="HQ002880">
    <property type="protein sequence ID" value="AEN25787.1"/>
    <property type="molecule type" value="Genomic_DNA"/>
</dbReference>
<evidence type="ECO:0000313" key="4">
    <source>
        <dbReference type="EMBL" id="AEN25717.1"/>
    </source>
</evidence>
<dbReference type="EMBL" id="HQ002877">
    <property type="protein sequence ID" value="AEN25757.1"/>
    <property type="molecule type" value="Genomic_DNA"/>
</dbReference>
<keyword evidence="16" id="KW-1185">Reference proteome</keyword>
<dbReference type="EMBL" id="HQ002882">
    <property type="protein sequence ID" value="AEN25807.1"/>
    <property type="molecule type" value="Genomic_DNA"/>
</dbReference>
<proteinExistence type="predicted"/>
<evidence type="ECO:0000313" key="6">
    <source>
        <dbReference type="EMBL" id="AEN25737.1"/>
    </source>
</evidence>
<reference evidence="15 16" key="2">
    <citation type="journal article" date="2006" name="Nature">
        <title>Insights from the genome of the biotrophic fungal plant pathogen Ustilago maydis.</title>
        <authorList>
            <person name="Kamper J."/>
            <person name="Kahmann R."/>
            <person name="Bolker M."/>
            <person name="Ma L.J."/>
            <person name="Brefort T."/>
            <person name="Saville B.J."/>
            <person name="Banuett F."/>
            <person name="Kronstad J.W."/>
            <person name="Gold S.E."/>
            <person name="Muller O."/>
            <person name="Perlin M.H."/>
            <person name="Wosten H.A."/>
            <person name="de Vries R."/>
            <person name="Ruiz-Herrera J."/>
            <person name="Reynaga-Pena C.G."/>
            <person name="Snetselaar K."/>
            <person name="McCann M."/>
            <person name="Perez-Martin J."/>
            <person name="Feldbrugge M."/>
            <person name="Basse C.W."/>
            <person name="Steinberg G."/>
            <person name="Ibeas J.I."/>
            <person name="Holloman W."/>
            <person name="Guzman P."/>
            <person name="Farman M."/>
            <person name="Stajich J.E."/>
            <person name="Sentandreu R."/>
            <person name="Gonzalez-Prieto J.M."/>
            <person name="Kennell J.C."/>
            <person name="Molina L."/>
            <person name="Schirawski J."/>
            <person name="Mendoza-Mendoza A."/>
            <person name="Greilinger D."/>
            <person name="Munch K."/>
            <person name="Rossel N."/>
            <person name="Scherer M."/>
            <person name="Vranes M."/>
            <person name="Ladendorf O."/>
            <person name="Vincon V."/>
            <person name="Fuchs U."/>
            <person name="Sandrock B."/>
            <person name="Meng S."/>
            <person name="Ho E.C."/>
            <person name="Cahill M.J."/>
            <person name="Boyce K.J."/>
            <person name="Klose J."/>
            <person name="Klosterman S.J."/>
            <person name="Deelstra H.J."/>
            <person name="Ortiz-Castellanos L."/>
            <person name="Li W."/>
            <person name="Sanchez-Alonso P."/>
            <person name="Schreier P.H."/>
            <person name="Hauser-Hahn I."/>
            <person name="Vaupel M."/>
            <person name="Koopmann E."/>
            <person name="Friedrich G."/>
            <person name="Voss H."/>
            <person name="Schluter T."/>
            <person name="Margolis J."/>
            <person name="Platt D."/>
            <person name="Swimmer C."/>
            <person name="Gnirke A."/>
            <person name="Chen F."/>
            <person name="Vysotskaia V."/>
            <person name="Mannhaupt G."/>
            <person name="Guldener U."/>
            <person name="Munsterkotter M."/>
            <person name="Haase D."/>
            <person name="Oesterheld M."/>
            <person name="Mewes H.W."/>
            <person name="Mauceli E.W."/>
            <person name="DeCaprio D."/>
            <person name="Wade C.M."/>
            <person name="Butler J."/>
            <person name="Young S."/>
            <person name="Jaffe D.B."/>
            <person name="Calvo S."/>
            <person name="Nusbaum C."/>
            <person name="Galagan J."/>
            <person name="Birren B.W."/>
        </authorList>
    </citation>
    <scope>NUCLEOTIDE SEQUENCE [LARGE SCALE GENOMIC DNA]</scope>
    <source>
        <strain evidence="15">521</strain>
        <strain evidence="16">521 / FGSC 9021</strain>
    </source>
</reference>
<dbReference type="EMBL" id="HQ002873">
    <property type="protein sequence ID" value="AEN25717.1"/>
    <property type="molecule type" value="Genomic_DNA"/>
</dbReference>
<dbReference type="Proteomes" id="UP000000561">
    <property type="component" value="Chromosome 2"/>
</dbReference>
<evidence type="ECO:0000259" key="2">
    <source>
        <dbReference type="Pfam" id="PF25411"/>
    </source>
</evidence>
<evidence type="ECO:0000313" key="14">
    <source>
        <dbReference type="EMBL" id="AEN25817.1"/>
    </source>
</evidence>
<dbReference type="EMBL" id="HQ002875">
    <property type="protein sequence ID" value="AEN25737.1"/>
    <property type="molecule type" value="Genomic_DNA"/>
</dbReference>
<organism evidence="10">
    <name type="scientific">Mycosarcoma maydis</name>
    <name type="common">Corn smut fungus</name>
    <name type="synonym">Ustilago maydis</name>
    <dbReference type="NCBI Taxonomy" id="5270"/>
    <lineage>
        <taxon>Eukaryota</taxon>
        <taxon>Fungi</taxon>
        <taxon>Dikarya</taxon>
        <taxon>Basidiomycota</taxon>
        <taxon>Ustilaginomycotina</taxon>
        <taxon>Ustilaginomycetes</taxon>
        <taxon>Ustilaginales</taxon>
        <taxon>Ustilaginaceae</taxon>
        <taxon>Mycosarcoma</taxon>
    </lineage>
</organism>
<dbReference type="EMBL" id="HQ002879">
    <property type="protein sequence ID" value="AEN25777.1"/>
    <property type="molecule type" value="Genomic_DNA"/>
</dbReference>
<evidence type="ECO:0000313" key="16">
    <source>
        <dbReference type="Proteomes" id="UP000000561"/>
    </source>
</evidence>
<feature type="domain" description="DUF7888" evidence="2">
    <location>
        <begin position="62"/>
        <end position="167"/>
    </location>
</feature>
<dbReference type="AlphaFoldDB" id="G3CK16"/>
<dbReference type="EMBL" id="HQ002876">
    <property type="protein sequence ID" value="AEN25747.1"/>
    <property type="molecule type" value="Genomic_DNA"/>
</dbReference>
<reference evidence="15" key="1">
    <citation type="submission" date="2003-07" db="EMBL/GenBank/DDBJ databases">
        <authorList>
            <person name="Birren B."/>
            <person name="Nusbaum C."/>
            <person name="Abebe A."/>
            <person name="Abouelleil A."/>
            <person name="Adekoya E."/>
            <person name="Ait-zahra M."/>
            <person name="Allen N."/>
            <person name="Allen T."/>
            <person name="An P."/>
            <person name="Anderson M."/>
            <person name="Anderson S."/>
            <person name="Arachchi H."/>
            <person name="Armbruster J."/>
            <person name="Bachantsang P."/>
            <person name="Baldwin J."/>
            <person name="Barry A."/>
            <person name="Bayul T."/>
            <person name="Blitshsteyn B."/>
            <person name="Bloom T."/>
            <person name="Blye J."/>
            <person name="Boguslavskiy L."/>
            <person name="Borowsky M."/>
            <person name="Boukhgalter B."/>
            <person name="Brunache A."/>
            <person name="Butler J."/>
            <person name="Calixte N."/>
            <person name="Calvo S."/>
            <person name="Camarata J."/>
            <person name="Campo K."/>
            <person name="Chang J."/>
            <person name="Cheshatsang Y."/>
            <person name="Citroen M."/>
            <person name="Collymore A."/>
            <person name="Considine T."/>
            <person name="Cook A."/>
            <person name="Cooke P."/>
            <person name="Corum B."/>
            <person name="Cuomo C."/>
            <person name="David R."/>
            <person name="Dawoe T."/>
            <person name="Degray S."/>
            <person name="Dodge S."/>
            <person name="Dooley K."/>
            <person name="Dorje P."/>
            <person name="Dorjee K."/>
            <person name="Dorris L."/>
            <person name="Duffey N."/>
            <person name="Dupes A."/>
            <person name="Elkins T."/>
            <person name="Engels R."/>
            <person name="Erickson J."/>
            <person name="Farina A."/>
            <person name="Faro S."/>
            <person name="Ferreira P."/>
            <person name="Fischer H."/>
            <person name="Fitzgerald M."/>
            <person name="Foley K."/>
            <person name="Gage D."/>
            <person name="Galagan J."/>
            <person name="Gearin G."/>
            <person name="Gnerre S."/>
            <person name="Gnirke A."/>
            <person name="Goyette A."/>
            <person name="Graham J."/>
            <person name="Grandbois E."/>
            <person name="Gyaltsen K."/>
            <person name="Hafez N."/>
            <person name="Hagopian D."/>
            <person name="Hagos B."/>
            <person name="Hall J."/>
            <person name="Hatcher B."/>
            <person name="Heller A."/>
            <person name="Higgins H."/>
            <person name="Honan T."/>
            <person name="Horn A."/>
            <person name="Houde N."/>
            <person name="Hughes L."/>
            <person name="Hulme W."/>
            <person name="Husby E."/>
            <person name="Iliev I."/>
            <person name="Jaffe D."/>
            <person name="Jones C."/>
            <person name="Kamal M."/>
            <person name="Kamat A."/>
            <person name="Kamvysselis M."/>
            <person name="Karlsson E."/>
            <person name="Kells C."/>
            <person name="Kieu A."/>
            <person name="Kisner P."/>
            <person name="Kodira C."/>
            <person name="Kulbokas E."/>
            <person name="Labutti K."/>
            <person name="Lama D."/>
            <person name="Landers T."/>
            <person name="Leger J."/>
            <person name="Levine S."/>
            <person name="Lewis D."/>
            <person name="Lewis T."/>
            <person name="Lindblad-toh K."/>
            <person name="Liu X."/>
            <person name="Lokyitsang T."/>
            <person name="Lokyitsang Y."/>
            <person name="Lucien O."/>
            <person name="Lui A."/>
            <person name="Ma L.J."/>
            <person name="Mabbitt R."/>
            <person name="Macdonald J."/>
            <person name="Maclean C."/>
            <person name="Major J."/>
            <person name="Manning J."/>
            <person name="Marabella R."/>
            <person name="Maru K."/>
            <person name="Matthews C."/>
            <person name="Mauceli E."/>
            <person name="Mccarthy M."/>
            <person name="Mcdonough S."/>
            <person name="Mcghee T."/>
            <person name="Meldrim J."/>
            <person name="Meneus L."/>
            <person name="Mesirov J."/>
            <person name="Mihalev A."/>
            <person name="Mihova T."/>
            <person name="Mikkelsen T."/>
            <person name="Mlenga V."/>
            <person name="Moru K."/>
            <person name="Mozes J."/>
            <person name="Mulrain L."/>
            <person name="Munson G."/>
            <person name="Naylor J."/>
            <person name="Newes C."/>
            <person name="Nguyen C."/>
            <person name="Nguyen N."/>
            <person name="Nguyen T."/>
            <person name="Nicol R."/>
            <person name="Nielsen C."/>
            <person name="Nizzari M."/>
            <person name="Norbu C."/>
            <person name="Norbu N."/>
            <person name="O'donnell P."/>
            <person name="Okoawo O."/>
            <person name="O'leary S."/>
            <person name="Omotosho B."/>
            <person name="O'neill K."/>
            <person name="Osman S."/>
            <person name="Parker S."/>
            <person name="Perrin D."/>
            <person name="Phunkhang P."/>
            <person name="Piqani B."/>
            <person name="Purcell S."/>
            <person name="Rachupka T."/>
            <person name="Ramasamy U."/>
            <person name="Rameau R."/>
            <person name="Ray V."/>
            <person name="Raymond C."/>
            <person name="Retta R."/>
            <person name="Richardson S."/>
            <person name="Rise C."/>
            <person name="Rodriguez J."/>
            <person name="Rogers J."/>
            <person name="Rogov P."/>
            <person name="Rutman M."/>
            <person name="Schupbach R."/>
            <person name="Seaman C."/>
            <person name="Settipalli S."/>
            <person name="Sharpe T."/>
            <person name="Sheridan J."/>
            <person name="Sherpa N."/>
            <person name="Shi J."/>
            <person name="Smirnov S."/>
            <person name="Smith C."/>
            <person name="Sougnez C."/>
            <person name="Spencer B."/>
            <person name="Stalker J."/>
            <person name="Stange-thomann N."/>
            <person name="Stavropoulos S."/>
            <person name="Stetson K."/>
            <person name="Stone C."/>
            <person name="Stone S."/>
            <person name="Stubbs M."/>
            <person name="Talamas J."/>
            <person name="Tchuinga P."/>
            <person name="Tenzing P."/>
            <person name="Tesfaye S."/>
            <person name="Theodore J."/>
            <person name="Thoulutsang Y."/>
            <person name="Topham K."/>
            <person name="Towey S."/>
            <person name="Tsamla T."/>
            <person name="Tsomo N."/>
            <person name="Vallee D."/>
            <person name="Vassiliev H."/>
            <person name="Venkataraman V."/>
            <person name="Vinson J."/>
            <person name="Vo A."/>
            <person name="Wade C."/>
            <person name="Wang S."/>
            <person name="Wangchuk T."/>
            <person name="Wangdi T."/>
            <person name="Whittaker C."/>
            <person name="Wilkinson J."/>
            <person name="Wu Y."/>
            <person name="Wyman D."/>
            <person name="Yadav S."/>
            <person name="Yang S."/>
            <person name="Yang X."/>
            <person name="Yeager S."/>
            <person name="Yee E."/>
            <person name="Young G."/>
            <person name="Zainoun J."/>
            <person name="Zembeck L."/>
            <person name="Zimmer A."/>
            <person name="Zody M."/>
            <person name="Lander E."/>
        </authorList>
    </citation>
    <scope>NUCLEOTIDE SEQUENCE</scope>
    <source>
        <strain evidence="15">521</strain>
    </source>
</reference>
<evidence type="ECO:0000313" key="9">
    <source>
        <dbReference type="EMBL" id="AEN25767.1"/>
    </source>
</evidence>
<dbReference type="EMBL" id="HQ002881">
    <property type="protein sequence ID" value="AEN25797.1"/>
    <property type="molecule type" value="Genomic_DNA"/>
</dbReference>
<dbReference type="EMBL" id="HQ002872">
    <property type="protein sequence ID" value="AEN25708.1"/>
    <property type="molecule type" value="Genomic_DNA"/>
</dbReference>
<reference evidence="10" key="3">
    <citation type="journal article" date="2014" name="PLoS ONE">
        <title>Patterns of Variation at Ustilago maydis Virulence Clusters 2A and 19A Largely Reflect the Demographic History of Its Populations.</title>
        <authorList>
            <person name="Kellner R."/>
            <person name="Hanschke C."/>
            <person name="Begerow D."/>
        </authorList>
    </citation>
    <scope>NUCLEOTIDE SEQUENCE</scope>
    <source>
        <strain evidence="14">FB2</strain>
        <strain evidence="3">RK042</strain>
        <strain evidence="4">RK123</strain>
        <strain evidence="5">RK124</strain>
        <strain evidence="6">RK126</strain>
        <strain evidence="7">RK127</strain>
        <strain evidence="8">RK134</strain>
        <strain evidence="9">RK139</strain>
        <strain evidence="10">RK212</strain>
        <strain evidence="11">RK213</strain>
        <strain evidence="12">RK214</strain>
        <strain evidence="13">RK215</strain>
    </source>
</reference>
<dbReference type="InterPro" id="IPR057210">
    <property type="entry name" value="DUF7888"/>
</dbReference>
<reference evidence="16" key="5">
    <citation type="submission" date="2014-09" db="EMBL/GenBank/DDBJ databases">
        <authorList>
            <person name="Gueldener U."/>
            <person name="Muensterkoetter M."/>
            <person name="Walter M.C."/>
            <person name="Mannhaupt G."/>
            <person name="Kahmann R."/>
        </authorList>
    </citation>
    <scope>GENOME REANNOTATION</scope>
    <source>
        <strain evidence="16">521 / FGSC 9021</strain>
    </source>
</reference>
<dbReference type="OrthoDB" id="3478218at2759"/>
<accession>A0A0D1E6Y4</accession>
<evidence type="ECO:0000313" key="10">
    <source>
        <dbReference type="EMBL" id="AEN25777.1"/>
    </source>
</evidence>
<feature type="chain" id="PRO_5002229656" description="DUF7888 domain-containing protein" evidence="1">
    <location>
        <begin position="25"/>
        <end position="177"/>
    </location>
</feature>
<evidence type="ECO:0000313" key="12">
    <source>
        <dbReference type="EMBL" id="AEN25797.1"/>
    </source>
</evidence>
<dbReference type="PANTHER" id="PTHR40845:SF1">
    <property type="match status" value="1"/>
</dbReference>
<dbReference type="Pfam" id="PF25411">
    <property type="entry name" value="DUF7888"/>
    <property type="match status" value="1"/>
</dbReference>
<gene>
    <name evidence="10" type="ORF">um01241</name>
    <name evidence="15" type="ORF">UMAG_01241</name>
</gene>
<keyword evidence="1" id="KW-0732">Signal</keyword>